<dbReference type="EMBL" id="MU150233">
    <property type="protein sequence ID" value="KAF9468285.1"/>
    <property type="molecule type" value="Genomic_DNA"/>
</dbReference>
<reference evidence="1" key="1">
    <citation type="submission" date="2020-11" db="EMBL/GenBank/DDBJ databases">
        <authorList>
            <consortium name="DOE Joint Genome Institute"/>
            <person name="Ahrendt S."/>
            <person name="Riley R."/>
            <person name="Andreopoulos W."/>
            <person name="Labutti K."/>
            <person name="Pangilinan J."/>
            <person name="Ruiz-Duenas F.J."/>
            <person name="Barrasa J.M."/>
            <person name="Sanchez-Garcia M."/>
            <person name="Camarero S."/>
            <person name="Miyauchi S."/>
            <person name="Serrano A."/>
            <person name="Linde D."/>
            <person name="Babiker R."/>
            <person name="Drula E."/>
            <person name="Ayuso-Fernandez I."/>
            <person name="Pacheco R."/>
            <person name="Padilla G."/>
            <person name="Ferreira P."/>
            <person name="Barriuso J."/>
            <person name="Kellner H."/>
            <person name="Castanera R."/>
            <person name="Alfaro M."/>
            <person name="Ramirez L."/>
            <person name="Pisabarro A.G."/>
            <person name="Kuo A."/>
            <person name="Tritt A."/>
            <person name="Lipzen A."/>
            <person name="He G."/>
            <person name="Yan M."/>
            <person name="Ng V."/>
            <person name="Cullen D."/>
            <person name="Martin F."/>
            <person name="Rosso M.-N."/>
            <person name="Henrissat B."/>
            <person name="Hibbett D."/>
            <person name="Martinez A.T."/>
            <person name="Grigoriev I.V."/>
        </authorList>
    </citation>
    <scope>NUCLEOTIDE SEQUENCE</scope>
    <source>
        <strain evidence="1">CBS 247.69</strain>
    </source>
</reference>
<protein>
    <recommendedName>
        <fullName evidence="3">Coenzyme Q-binding protein COQ10 START domain-containing protein</fullName>
    </recommendedName>
</protein>
<accession>A0A9P5YGL2</accession>
<proteinExistence type="predicted"/>
<dbReference type="PANTHER" id="PTHR36166">
    <property type="entry name" value="CHROMOSOME 9, WHOLE GENOME SHOTGUN SEQUENCE"/>
    <property type="match status" value="1"/>
</dbReference>
<dbReference type="AlphaFoldDB" id="A0A9P5YGL2"/>
<comment type="caution">
    <text evidence="1">The sequence shown here is derived from an EMBL/GenBank/DDBJ whole genome shotgun (WGS) entry which is preliminary data.</text>
</comment>
<dbReference type="InterPro" id="IPR019587">
    <property type="entry name" value="Polyketide_cyclase/dehydratase"/>
</dbReference>
<keyword evidence="2" id="KW-1185">Reference proteome</keyword>
<evidence type="ECO:0000313" key="1">
    <source>
        <dbReference type="EMBL" id="KAF9468285.1"/>
    </source>
</evidence>
<dbReference type="Proteomes" id="UP000807353">
    <property type="component" value="Unassembled WGS sequence"/>
</dbReference>
<evidence type="ECO:0008006" key="3">
    <source>
        <dbReference type="Google" id="ProtNLM"/>
    </source>
</evidence>
<dbReference type="PANTHER" id="PTHR36166:SF1">
    <property type="entry name" value="SRPBCC DOMAIN-CONTAINING PROTEIN"/>
    <property type="match status" value="1"/>
</dbReference>
<dbReference type="Gene3D" id="3.30.530.20">
    <property type="match status" value="1"/>
</dbReference>
<gene>
    <name evidence="1" type="ORF">BDZ94DRAFT_1232347</name>
</gene>
<evidence type="ECO:0000313" key="2">
    <source>
        <dbReference type="Proteomes" id="UP000807353"/>
    </source>
</evidence>
<dbReference type="CDD" id="cd07822">
    <property type="entry name" value="SRPBCC_4"/>
    <property type="match status" value="1"/>
</dbReference>
<name>A0A9P5YGL2_9AGAR</name>
<sequence>MSSTAVPPLTTEGVFSVSTSILIDAPIETVWSILLDFESYNEWNPFRHVIIDPITKKPLPSQTLQEGQLVLAEPVHIPPTMGEVGIMQKGSAYVKCFVLDTVNYRMAWTSGGSVPGFLLHPERWDFLTVTSEGKTKYESVEVVKGILAYPLRFLMSANLKLGFDAMADALKVRAEELV</sequence>
<dbReference type="Pfam" id="PF10604">
    <property type="entry name" value="Polyketide_cyc2"/>
    <property type="match status" value="1"/>
</dbReference>
<dbReference type="SUPFAM" id="SSF55961">
    <property type="entry name" value="Bet v1-like"/>
    <property type="match status" value="1"/>
</dbReference>
<dbReference type="InterPro" id="IPR023393">
    <property type="entry name" value="START-like_dom_sf"/>
</dbReference>
<organism evidence="1 2">
    <name type="scientific">Collybia nuda</name>
    <dbReference type="NCBI Taxonomy" id="64659"/>
    <lineage>
        <taxon>Eukaryota</taxon>
        <taxon>Fungi</taxon>
        <taxon>Dikarya</taxon>
        <taxon>Basidiomycota</taxon>
        <taxon>Agaricomycotina</taxon>
        <taxon>Agaricomycetes</taxon>
        <taxon>Agaricomycetidae</taxon>
        <taxon>Agaricales</taxon>
        <taxon>Tricholomatineae</taxon>
        <taxon>Clitocybaceae</taxon>
        <taxon>Collybia</taxon>
    </lineage>
</organism>
<dbReference type="OrthoDB" id="509124at2759"/>